<comment type="caution">
    <text evidence="3">The sequence shown here is derived from an EMBL/GenBank/DDBJ whole genome shotgun (WGS) entry which is preliminary data.</text>
</comment>
<dbReference type="InterPro" id="IPR046377">
    <property type="entry name" value="DHU1"/>
</dbReference>
<name>A0A978UZ61_ZIZJJ</name>
<dbReference type="InterPro" id="IPR003603">
    <property type="entry name" value="U2A'_phosphoprotein32A_C"/>
</dbReference>
<dbReference type="Proteomes" id="UP000813462">
    <property type="component" value="Unassembled WGS sequence"/>
</dbReference>
<dbReference type="InterPro" id="IPR032675">
    <property type="entry name" value="LRR_dom_sf"/>
</dbReference>
<dbReference type="InterPro" id="IPR001680">
    <property type="entry name" value="WD40_rpt"/>
</dbReference>
<evidence type="ECO:0000259" key="2">
    <source>
        <dbReference type="SMART" id="SM00446"/>
    </source>
</evidence>
<dbReference type="Gene3D" id="2.130.10.10">
    <property type="entry name" value="YVTN repeat-like/Quinoprotein amine dehydrogenase"/>
    <property type="match status" value="1"/>
</dbReference>
<dbReference type="PANTHER" id="PTHR47201">
    <property type="entry name" value="BNAC09G30780D PROTEIN"/>
    <property type="match status" value="1"/>
</dbReference>
<dbReference type="EMBL" id="JAEACU010000008">
    <property type="protein sequence ID" value="KAH7520277.1"/>
    <property type="molecule type" value="Genomic_DNA"/>
</dbReference>
<dbReference type="InterPro" id="IPR048514">
    <property type="entry name" value="DHU1_N"/>
</dbReference>
<organism evidence="3 4">
    <name type="scientific">Ziziphus jujuba var. spinosa</name>
    <dbReference type="NCBI Taxonomy" id="714518"/>
    <lineage>
        <taxon>Eukaryota</taxon>
        <taxon>Viridiplantae</taxon>
        <taxon>Streptophyta</taxon>
        <taxon>Embryophyta</taxon>
        <taxon>Tracheophyta</taxon>
        <taxon>Spermatophyta</taxon>
        <taxon>Magnoliopsida</taxon>
        <taxon>eudicotyledons</taxon>
        <taxon>Gunneridae</taxon>
        <taxon>Pentapetalae</taxon>
        <taxon>rosids</taxon>
        <taxon>fabids</taxon>
        <taxon>Rosales</taxon>
        <taxon>Rhamnaceae</taxon>
        <taxon>Paliureae</taxon>
        <taxon>Ziziphus</taxon>
    </lineage>
</organism>
<dbReference type="PANTHER" id="PTHR47201:SF3">
    <property type="entry name" value="U2A'_PHOSPHOPROTEIN 32 FAMILY A C-TERMINAL DOMAIN-CONTAINING PROTEIN"/>
    <property type="match status" value="1"/>
</dbReference>
<reference evidence="3" key="1">
    <citation type="journal article" date="2021" name="Front. Plant Sci.">
        <title>Chromosome-Scale Genome Assembly for Chinese Sour Jujube and Insights Into Its Genome Evolution and Domestication Signature.</title>
        <authorList>
            <person name="Shen L.-Y."/>
            <person name="Luo H."/>
            <person name="Wang X.-L."/>
            <person name="Wang X.-M."/>
            <person name="Qiu X.-J."/>
            <person name="Liu H."/>
            <person name="Zhou S.-S."/>
            <person name="Jia K.-H."/>
            <person name="Nie S."/>
            <person name="Bao Y.-T."/>
            <person name="Zhang R.-G."/>
            <person name="Yun Q.-Z."/>
            <person name="Chai Y.-H."/>
            <person name="Lu J.-Y."/>
            <person name="Li Y."/>
            <person name="Zhao S.-W."/>
            <person name="Mao J.-F."/>
            <person name="Jia S.-G."/>
            <person name="Mao Y.-M."/>
        </authorList>
    </citation>
    <scope>NUCLEOTIDE SEQUENCE</scope>
    <source>
        <strain evidence="3">AT0</strain>
        <tissue evidence="3">Leaf</tissue>
    </source>
</reference>
<dbReference type="GO" id="GO:0071493">
    <property type="term" value="P:cellular response to UV-B"/>
    <property type="evidence" value="ECO:0007669"/>
    <property type="project" value="InterPro"/>
</dbReference>
<dbReference type="OrthoDB" id="20669at2759"/>
<dbReference type="Gene3D" id="3.80.10.10">
    <property type="entry name" value="Ribonuclease Inhibitor"/>
    <property type="match status" value="1"/>
</dbReference>
<gene>
    <name evidence="3" type="ORF">FEM48_Zijuj08G0126900</name>
</gene>
<proteinExistence type="predicted"/>
<dbReference type="SUPFAM" id="SSF50978">
    <property type="entry name" value="WD40 repeat-like"/>
    <property type="match status" value="1"/>
</dbReference>
<evidence type="ECO:0000256" key="1">
    <source>
        <dbReference type="ARBA" id="ARBA00022737"/>
    </source>
</evidence>
<dbReference type="SMART" id="SM00320">
    <property type="entry name" value="WD40"/>
    <property type="match status" value="4"/>
</dbReference>
<feature type="domain" description="U2A'/phosphoprotein 32 family A C-terminal" evidence="2">
    <location>
        <begin position="358"/>
        <end position="376"/>
    </location>
</feature>
<protein>
    <recommendedName>
        <fullName evidence="2">U2A'/phosphoprotein 32 family A C-terminal domain-containing protein</fullName>
    </recommendedName>
</protein>
<dbReference type="SUPFAM" id="SSF52047">
    <property type="entry name" value="RNI-like"/>
    <property type="match status" value="1"/>
</dbReference>
<dbReference type="InterPro" id="IPR015943">
    <property type="entry name" value="WD40/YVTN_repeat-like_dom_sf"/>
</dbReference>
<evidence type="ECO:0000313" key="3">
    <source>
        <dbReference type="EMBL" id="KAH7520277.1"/>
    </source>
</evidence>
<dbReference type="GO" id="GO:0080008">
    <property type="term" value="C:Cul4-RING E3 ubiquitin ligase complex"/>
    <property type="evidence" value="ECO:0007669"/>
    <property type="project" value="InterPro"/>
</dbReference>
<sequence>MSSMDFISIEARYFSSCMKHEVLPNPAVLLWLTKAKIEIIQNAKFRIAVSIDQLKDADISPIVDMVTGDDSDIDAVDIVHESYGIVLSEECIMALMRAINFKLRVVDLRDISLGKEFLRDLCQGGLACQVLNLRSNHVQKLNMAGRFMRLHTLNLDFCTALTSLQHDCFSCMPNLSRLSMCETRITNLWTTSAALSKLPSLTELRFQNCLCCSDTGPCPLSHGKETTAHGFESKKNECLNNGVPPTDGGDAIIQASRTGETFRDTLYLDRSMLISEVQRRMENLSASNEVKVSSYDLQGIGLTEPSTVIPDLCGQEKKQNEIQAKDGFLTSVPKEDVKNAAVALKKYTSHHPAPICFEKHYREYMIASLPYLEVLDNRPVRKMDRVVAKTICAKYYECLPYKRQCKESVLSLLHRREMGASNTHCQRTLKPKQLYPRHASEYFFSRSLSAAKLGSSAWPLLHSVSKFRHTFGNESKMLRPRQFEYHPSDPRLMVFGTLGGEIVVINHENGNMVSYIPSAGAMSSVLGLCWLKKYPSKLIAGSDNGSLKLLDINLMPPEFVDSCRSSVRVTFDKFDQLTSLHINSTDDQLLASGYSKDVALYDIGSGKRLKLFNNIHKEPINVAKFACHSPFMFATSSFDHCVKMWDVRQNPMRPCYTALSSRGNVMVCFSPDDLYLLVSAVDNEVKQLSAADGRLHMNFEIASTGSAHNYTRSYYMNGRDYVISGSCDEHVVRICCAQTGKRLRDVYLEDWESGNSMFVQSLRGDPFRHFNMSILAASTRPSARWEIIKVNLLASSHNTEEYSQFSPTSFNNLGG</sequence>
<keyword evidence="1" id="KW-0677">Repeat</keyword>
<evidence type="ECO:0000313" key="4">
    <source>
        <dbReference type="Proteomes" id="UP000813462"/>
    </source>
</evidence>
<dbReference type="Pfam" id="PF20919">
    <property type="entry name" value="DHU1_N"/>
    <property type="match status" value="2"/>
</dbReference>
<dbReference type="InterPro" id="IPR036322">
    <property type="entry name" value="WD40_repeat_dom_sf"/>
</dbReference>
<dbReference type="SMR" id="A0A978UZ61"/>
<dbReference type="AlphaFoldDB" id="A0A978UZ61"/>
<accession>A0A978UZ61</accession>
<dbReference type="Pfam" id="PF00400">
    <property type="entry name" value="WD40"/>
    <property type="match status" value="1"/>
</dbReference>
<dbReference type="SMART" id="SM00446">
    <property type="entry name" value="LRRcap"/>
    <property type="match status" value="1"/>
</dbReference>